<dbReference type="InterPro" id="IPR023796">
    <property type="entry name" value="Serpin_dom"/>
</dbReference>
<dbReference type="InterPro" id="IPR036186">
    <property type="entry name" value="Serpin_sf"/>
</dbReference>
<name>A0ABM5H6V7_DRORH</name>
<evidence type="ECO:0000313" key="6">
    <source>
        <dbReference type="EnsemblMetazoa" id="XP_016975535.2"/>
    </source>
</evidence>
<comment type="similarity">
    <text evidence="3">Belongs to the serpin family.</text>
</comment>
<dbReference type="GeneID" id="108041968"/>
<accession>A0ABM5H6V7</accession>
<evidence type="ECO:0000256" key="1">
    <source>
        <dbReference type="ARBA" id="ARBA00022690"/>
    </source>
</evidence>
<dbReference type="Gene3D" id="3.30.497.10">
    <property type="entry name" value="Antithrombin, subunit I, domain 2"/>
    <property type="match status" value="2"/>
</dbReference>
<feature type="domain" description="Serpin" evidence="5">
    <location>
        <begin position="43"/>
        <end position="419"/>
    </location>
</feature>
<evidence type="ECO:0000256" key="4">
    <source>
        <dbReference type="SAM" id="SignalP"/>
    </source>
</evidence>
<dbReference type="InterPro" id="IPR042185">
    <property type="entry name" value="Serpin_sf_2"/>
</dbReference>
<evidence type="ECO:0000259" key="5">
    <source>
        <dbReference type="SMART" id="SM00093"/>
    </source>
</evidence>
<dbReference type="Pfam" id="PF00079">
    <property type="entry name" value="Serpin"/>
    <property type="match status" value="2"/>
</dbReference>
<organism evidence="6 7">
    <name type="scientific">Drosophila rhopaloa</name>
    <name type="common">Fruit fly</name>
    <dbReference type="NCBI Taxonomy" id="1041015"/>
    <lineage>
        <taxon>Eukaryota</taxon>
        <taxon>Metazoa</taxon>
        <taxon>Ecdysozoa</taxon>
        <taxon>Arthropoda</taxon>
        <taxon>Hexapoda</taxon>
        <taxon>Insecta</taxon>
        <taxon>Pterygota</taxon>
        <taxon>Neoptera</taxon>
        <taxon>Endopterygota</taxon>
        <taxon>Diptera</taxon>
        <taxon>Brachycera</taxon>
        <taxon>Muscomorpha</taxon>
        <taxon>Ephydroidea</taxon>
        <taxon>Drosophilidae</taxon>
        <taxon>Drosophila</taxon>
        <taxon>Sophophora</taxon>
    </lineage>
</organism>
<evidence type="ECO:0000313" key="7">
    <source>
        <dbReference type="Proteomes" id="UP001652680"/>
    </source>
</evidence>
<dbReference type="Proteomes" id="UP001652680">
    <property type="component" value="Unassembled WGS sequence"/>
</dbReference>
<dbReference type="Gene3D" id="2.30.39.10">
    <property type="entry name" value="Alpha-1-antitrypsin, domain 1"/>
    <property type="match status" value="2"/>
</dbReference>
<dbReference type="InterPro" id="IPR023795">
    <property type="entry name" value="Serpin_CS"/>
</dbReference>
<dbReference type="InterPro" id="IPR042178">
    <property type="entry name" value="Serpin_sf_1"/>
</dbReference>
<dbReference type="EnsemblMetazoa" id="XM_017120046.2">
    <property type="protein sequence ID" value="XP_016975535.2"/>
    <property type="gene ID" value="LOC108041968"/>
</dbReference>
<reference evidence="7" key="1">
    <citation type="journal article" date="2021" name="Elife">
        <title>Highly contiguous assemblies of 101 drosophilid genomes.</title>
        <authorList>
            <person name="Kim B.Y."/>
            <person name="Wang J.R."/>
            <person name="Miller D.E."/>
            <person name="Barmina O."/>
            <person name="Delaney E."/>
            <person name="Thompson A."/>
            <person name="Comeault A.A."/>
            <person name="Peede D."/>
            <person name="D'Agostino E.R."/>
            <person name="Pelaez J."/>
            <person name="Aguilar J.M."/>
            <person name="Haji D."/>
            <person name="Matsunaga T."/>
            <person name="Armstrong E.E."/>
            <person name="Zych M."/>
            <person name="Ogawa Y."/>
            <person name="Stamenkovic-Radak M."/>
            <person name="Jelic M."/>
            <person name="Veselinovic M.S."/>
            <person name="Tanaskovic M."/>
            <person name="Eric P."/>
            <person name="Gao J.J."/>
            <person name="Katoh T.K."/>
            <person name="Toda M.J."/>
            <person name="Watabe H."/>
            <person name="Watada M."/>
            <person name="Davis J.S."/>
            <person name="Moyle L.C."/>
            <person name="Manoli G."/>
            <person name="Bertolini E."/>
            <person name="Kostal V."/>
            <person name="Hawley R.S."/>
            <person name="Takahashi A."/>
            <person name="Jones C.D."/>
            <person name="Price D.K."/>
            <person name="Whiteman N."/>
            <person name="Kopp A."/>
            <person name="Matute D.R."/>
            <person name="Petrov D.A."/>
        </authorList>
    </citation>
    <scope>NUCLEOTIDE SEQUENCE [LARGE SCALE GENOMIC DNA]</scope>
</reference>
<reference evidence="6" key="2">
    <citation type="submission" date="2025-05" db="UniProtKB">
        <authorList>
            <consortium name="EnsemblMetazoa"/>
        </authorList>
    </citation>
    <scope>IDENTIFICATION</scope>
</reference>
<evidence type="ECO:0000256" key="2">
    <source>
        <dbReference type="ARBA" id="ARBA00022900"/>
    </source>
</evidence>
<sequence>MKTFSLLLLGLLPVFVLADMDIPNLKKLKSRSKIFDGERIFSVEMLKQIRRYQPSGNLFFSPFSAYNALLLAYFSASGETESQLRNALNLDWASVKSEVNAAYILGKAQDRSRSRRNMVELNSANHIFLDKKVSLQSQFKTLLQSEIDQIDFENEPEKSLQQINGWIAEQTKNQILDMLSSEEITTNTKLVLANAAYMKGQWLSQFDVKMTSLQPFFITPYQPVTVSMMQQKGTFKINMDENLQVQILQVPFRTLYESEETPNSTPDDKSEISMVLILPSSNQVSINDVVNRLESNDLINLIEKSMAREVVLSMPKFQFEQRTKLTPILGNMGITKLFGNAANLNDLTSDYVYFDDAQHVAKIKVDERGSTAAAATILFSSRSARPADPTQFNCDHPFLFIIYDRKVSTILFAGIYSDPTTMNYDHLLDTDYFTLTVYRYKKLRLAELSPLLLLSNDSVDSFSCRWTDLHSVLVIVRFRCYSKPTFKEAGFHKMHILSLSLMVVLPAIALAGLCAVEPNVSLLDRRENFYKGQQNFAVSMLDAIRESTPNENVFFSPYSTYHALLLAYFGSSGETEKELKKVLHLEWADSKEVVHSAYVLEKKKRKERQSNMPLEFASADRIFFANDLPLTNCAETRLVNEIKQTDFKNNPEESRKEINDWIAEVTHNQIRNMLSADEINPNTRLVLANAAYLKGQWLSQFKTEKTVPMPFYTSPSNLSLVSMMQQKGTFLLNVDEQLRAHVLQMPYRTVFESQEKPDSLPDENSDISMVLILPPFNSNSLEDVLSRLNADTLEESLKQAMPREIEVSLPKFEFEQRLELNPILVKMGVTKMFDASSATFDDYTSEAISIGDSKHVAKIKVDEEGSTAAAATVLFTYRSARPVEPAKFECNHPFLFVIYDRTSRSILFTGIYRDPKTIKQ</sequence>
<protein>
    <recommendedName>
        <fullName evidence="5">Serpin domain-containing protein</fullName>
    </recommendedName>
</protein>
<dbReference type="PANTHER" id="PTHR11461:SF278">
    <property type="entry name" value="SERINE PROTEASE INHIBITOR 88EA"/>
    <property type="match status" value="1"/>
</dbReference>
<proteinExistence type="inferred from homology"/>
<dbReference type="SMART" id="SM00093">
    <property type="entry name" value="SERPIN"/>
    <property type="match status" value="2"/>
</dbReference>
<feature type="domain" description="Serpin" evidence="5">
    <location>
        <begin position="538"/>
        <end position="915"/>
    </location>
</feature>
<evidence type="ECO:0000256" key="3">
    <source>
        <dbReference type="RuleBase" id="RU000411"/>
    </source>
</evidence>
<keyword evidence="7" id="KW-1185">Reference proteome</keyword>
<keyword evidence="2" id="KW-0722">Serine protease inhibitor</keyword>
<dbReference type="CDD" id="cd19594">
    <property type="entry name" value="serpin_crustaceans_chelicerates_insects"/>
    <property type="match status" value="2"/>
</dbReference>
<feature type="chain" id="PRO_5046966620" description="Serpin domain-containing protein" evidence="4">
    <location>
        <begin position="19"/>
        <end position="920"/>
    </location>
</feature>
<feature type="signal peptide" evidence="4">
    <location>
        <begin position="1"/>
        <end position="18"/>
    </location>
</feature>
<dbReference type="RefSeq" id="XP_016975535.2">
    <property type="nucleotide sequence ID" value="XM_017120046.2"/>
</dbReference>
<dbReference type="SUPFAM" id="SSF56574">
    <property type="entry name" value="Serpins"/>
    <property type="match status" value="2"/>
</dbReference>
<dbReference type="InterPro" id="IPR000215">
    <property type="entry name" value="Serpin_fam"/>
</dbReference>
<keyword evidence="4" id="KW-0732">Signal</keyword>
<dbReference type="PROSITE" id="PS00284">
    <property type="entry name" value="SERPIN"/>
    <property type="match status" value="2"/>
</dbReference>
<dbReference type="PANTHER" id="PTHR11461">
    <property type="entry name" value="SERINE PROTEASE INHIBITOR, SERPIN"/>
    <property type="match status" value="1"/>
</dbReference>
<keyword evidence="1" id="KW-0646">Protease inhibitor</keyword>